<dbReference type="Pfam" id="PF24858">
    <property type="entry name" value="AGMP_C"/>
    <property type="match status" value="1"/>
</dbReference>
<dbReference type="GO" id="GO:0006643">
    <property type="term" value="P:membrane lipid metabolic process"/>
    <property type="evidence" value="ECO:0007669"/>
    <property type="project" value="TreeGrafter"/>
</dbReference>
<feature type="transmembrane region" description="Helical" evidence="16">
    <location>
        <begin position="173"/>
        <end position="194"/>
    </location>
</feature>
<evidence type="ECO:0000256" key="13">
    <source>
        <dbReference type="ARBA" id="ARBA00040992"/>
    </source>
</evidence>
<keyword evidence="9 16" id="KW-0472">Membrane</keyword>
<organism evidence="19 20">
    <name type="scientific">Notechis scutatus</name>
    <name type="common">mainland tiger snake</name>
    <dbReference type="NCBI Taxonomy" id="8663"/>
    <lineage>
        <taxon>Eukaryota</taxon>
        <taxon>Metazoa</taxon>
        <taxon>Chordata</taxon>
        <taxon>Craniata</taxon>
        <taxon>Vertebrata</taxon>
        <taxon>Euteleostomi</taxon>
        <taxon>Lepidosauria</taxon>
        <taxon>Squamata</taxon>
        <taxon>Bifurcata</taxon>
        <taxon>Unidentata</taxon>
        <taxon>Episquamata</taxon>
        <taxon>Toxicofera</taxon>
        <taxon>Serpentes</taxon>
        <taxon>Colubroidea</taxon>
        <taxon>Elapidae</taxon>
        <taxon>Hydrophiinae</taxon>
        <taxon>Notechis</taxon>
    </lineage>
</organism>
<keyword evidence="3 16" id="KW-0812">Transmembrane</keyword>
<evidence type="ECO:0000256" key="11">
    <source>
        <dbReference type="ARBA" id="ARBA00038190"/>
    </source>
</evidence>
<dbReference type="InterPro" id="IPR051689">
    <property type="entry name" value="Sterol_desaturase/TMEM195"/>
</dbReference>
<feature type="transmembrane region" description="Helical" evidence="16">
    <location>
        <begin position="416"/>
        <end position="438"/>
    </location>
</feature>
<dbReference type="RefSeq" id="XP_026533536.1">
    <property type="nucleotide sequence ID" value="XM_026677751.1"/>
</dbReference>
<dbReference type="GO" id="GO:0005789">
    <property type="term" value="C:endoplasmic reticulum membrane"/>
    <property type="evidence" value="ECO:0007669"/>
    <property type="project" value="UniProtKB-SubCell"/>
</dbReference>
<evidence type="ECO:0000256" key="3">
    <source>
        <dbReference type="ARBA" id="ARBA00022692"/>
    </source>
</evidence>
<evidence type="ECO:0000313" key="19">
    <source>
        <dbReference type="Proteomes" id="UP000504612"/>
    </source>
</evidence>
<evidence type="ECO:0000256" key="10">
    <source>
        <dbReference type="ARBA" id="ARBA00037122"/>
    </source>
</evidence>
<dbReference type="KEGG" id="nss:113418725"/>
<feature type="transmembrane region" description="Helical" evidence="16">
    <location>
        <begin position="367"/>
        <end position="385"/>
    </location>
</feature>
<evidence type="ECO:0000313" key="20">
    <source>
        <dbReference type="RefSeq" id="XP_026533536.1"/>
    </source>
</evidence>
<evidence type="ECO:0000256" key="15">
    <source>
        <dbReference type="ARBA" id="ARBA00047556"/>
    </source>
</evidence>
<evidence type="ECO:0000256" key="7">
    <source>
        <dbReference type="ARBA" id="ARBA00023004"/>
    </source>
</evidence>
<dbReference type="CTD" id="392636"/>
<keyword evidence="7" id="KW-0408">Iron</keyword>
<feature type="domain" description="Fatty acid hydroxylase" evidence="17">
    <location>
        <begin position="120"/>
        <end position="251"/>
    </location>
</feature>
<dbReference type="Pfam" id="PF04116">
    <property type="entry name" value="FA_hydroxylase"/>
    <property type="match status" value="1"/>
</dbReference>
<dbReference type="EC" id="1.14.16.5" evidence="12"/>
<dbReference type="GO" id="GO:0008610">
    <property type="term" value="P:lipid biosynthetic process"/>
    <property type="evidence" value="ECO:0007669"/>
    <property type="project" value="InterPro"/>
</dbReference>
<feature type="domain" description="Alkylglycerol monooxygenase C-terminal" evidence="18">
    <location>
        <begin position="339"/>
        <end position="424"/>
    </location>
</feature>
<accession>A0A6J1URD9</accession>
<comment type="similarity">
    <text evidence="11">Belongs to the sterol desaturase family. TMEM195 subfamily.</text>
</comment>
<proteinExistence type="inferred from homology"/>
<comment type="cofactor">
    <cofactor evidence="1">
        <name>Fe cation</name>
        <dbReference type="ChEBI" id="CHEBI:24875"/>
    </cofactor>
</comment>
<dbReference type="PANTHER" id="PTHR21624:SF1">
    <property type="entry name" value="ALKYLGLYCEROL MONOOXYGENASE"/>
    <property type="match status" value="1"/>
</dbReference>
<evidence type="ECO:0000259" key="18">
    <source>
        <dbReference type="Pfam" id="PF24858"/>
    </source>
</evidence>
<gene>
    <name evidence="20" type="primary">AGMO</name>
</gene>
<comment type="subcellular location">
    <subcellularLocation>
        <location evidence="2">Endoplasmic reticulum membrane</location>
        <topology evidence="2">Multi-pass membrane protein</topology>
    </subcellularLocation>
</comment>
<keyword evidence="6" id="KW-0560">Oxidoreductase</keyword>
<keyword evidence="8" id="KW-0443">Lipid metabolism</keyword>
<evidence type="ECO:0000256" key="14">
    <source>
        <dbReference type="ARBA" id="ARBA00041444"/>
    </source>
</evidence>
<dbReference type="InterPro" id="IPR006694">
    <property type="entry name" value="Fatty_acid_hydroxylase"/>
</dbReference>
<evidence type="ECO:0000256" key="16">
    <source>
        <dbReference type="SAM" id="Phobius"/>
    </source>
</evidence>
<dbReference type="AlphaFoldDB" id="A0A6J1URD9"/>
<feature type="transmembrane region" description="Helical" evidence="16">
    <location>
        <begin position="337"/>
        <end position="355"/>
    </location>
</feature>
<protein>
    <recommendedName>
        <fullName evidence="13">Alkylglycerol monooxygenase</fullName>
        <ecNumber evidence="12">1.14.16.5</ecNumber>
    </recommendedName>
    <alternativeName>
        <fullName evidence="14">Transmembrane protein 195</fullName>
    </alternativeName>
</protein>
<evidence type="ECO:0000256" key="8">
    <source>
        <dbReference type="ARBA" id="ARBA00023098"/>
    </source>
</evidence>
<evidence type="ECO:0000256" key="6">
    <source>
        <dbReference type="ARBA" id="ARBA00023002"/>
    </source>
</evidence>
<keyword evidence="19" id="KW-1185">Reference proteome</keyword>
<evidence type="ECO:0000256" key="1">
    <source>
        <dbReference type="ARBA" id="ARBA00001962"/>
    </source>
</evidence>
<sequence>MAATAATPKQSLSVFQEFRSIFYVLGPNESSFRSVEEVPDYVDKATPLFITLILLEIIIKWVQKKHFSFFYNDDITSLSAGIFSRLPDVISRSVEISAYIYVWNNYRMMELPWDSSWTWYLTFIGVDFGYYWFHRMAHEINFLWAGHQVHHSSEHYNLLTALRQSILQKFASWIFYLPMALCIPPSVFAVHVQFNLLYQFWIHTEVIENLGPLEFILNTPSHHRVHHGRNLYCIDKNYGGTLIIWDRIFGTFAAEKDKVVYGLTHPINTFESLKVQFHHCVYIWNIFWTTPGFVNKLSVIIKGPGWAPGKPRLGLIEDIPEVTGKEVPFNRKLPSYMYSYVVIHFVIMIGFYVDLTTSKYTLSQVTLLMRVGYIGLTLTSIGFLMDQRPEVAFLESARCSLFLALKKLGYLQVHSALLSTTYEVLFSLCIAFWGIQIIKQLTSSSAKQH</sequence>
<keyword evidence="20" id="KW-0503">Monooxygenase</keyword>
<evidence type="ECO:0000259" key="17">
    <source>
        <dbReference type="Pfam" id="PF04116"/>
    </source>
</evidence>
<evidence type="ECO:0000256" key="4">
    <source>
        <dbReference type="ARBA" id="ARBA00022824"/>
    </source>
</evidence>
<evidence type="ECO:0000256" key="12">
    <source>
        <dbReference type="ARBA" id="ARBA00039026"/>
    </source>
</evidence>
<comment type="catalytic activity">
    <reaction evidence="15">
        <text>1-O-(1,2-saturated-alkyl)-sn-glycerol + (6R)-L-erythro-5,6,7,8-tetrahydrobiopterin + O2 = a 1-(1-hydroxyalkyl)-sn-glycerol + (6R)-L-erythro-6,7-dihydrobiopterin + H2O</text>
        <dbReference type="Rhea" id="RHEA:36255"/>
        <dbReference type="ChEBI" id="CHEBI:15377"/>
        <dbReference type="ChEBI" id="CHEBI:15379"/>
        <dbReference type="ChEBI" id="CHEBI:43120"/>
        <dbReference type="ChEBI" id="CHEBI:59560"/>
        <dbReference type="ChEBI" id="CHEBI:73418"/>
        <dbReference type="ChEBI" id="CHEBI:83957"/>
        <dbReference type="EC" id="1.14.16.5"/>
    </reaction>
</comment>
<evidence type="ECO:0000256" key="9">
    <source>
        <dbReference type="ARBA" id="ARBA00023136"/>
    </source>
</evidence>
<keyword evidence="5 16" id="KW-1133">Transmembrane helix</keyword>
<evidence type="ECO:0000256" key="2">
    <source>
        <dbReference type="ARBA" id="ARBA00004477"/>
    </source>
</evidence>
<name>A0A6J1URD9_9SAUR</name>
<comment type="function">
    <text evidence="10">Glyceryl-ether monooxygenase that cleaves the O-alkyl bond of ether lipids. Ether lipids are essential components of brain membranes.</text>
</comment>
<keyword evidence="4" id="KW-0256">Endoplasmic reticulum</keyword>
<reference evidence="20" key="1">
    <citation type="submission" date="2025-08" db="UniProtKB">
        <authorList>
            <consortium name="RefSeq"/>
        </authorList>
    </citation>
    <scope>IDENTIFICATION</scope>
</reference>
<evidence type="ECO:0000256" key="5">
    <source>
        <dbReference type="ARBA" id="ARBA00022989"/>
    </source>
</evidence>
<dbReference type="Proteomes" id="UP000504612">
    <property type="component" value="Unplaced"/>
</dbReference>
<dbReference type="InterPro" id="IPR056853">
    <property type="entry name" value="AGMP_C"/>
</dbReference>
<dbReference type="GO" id="GO:0050479">
    <property type="term" value="F:glyceryl-ether monooxygenase activity"/>
    <property type="evidence" value="ECO:0007669"/>
    <property type="project" value="UniProtKB-EC"/>
</dbReference>
<dbReference type="GO" id="GO:0005506">
    <property type="term" value="F:iron ion binding"/>
    <property type="evidence" value="ECO:0007669"/>
    <property type="project" value="InterPro"/>
</dbReference>
<dbReference type="PANTHER" id="PTHR21624">
    <property type="entry name" value="STEROL DESATURASE-RELATED PROTEIN"/>
    <property type="match status" value="1"/>
</dbReference>
<dbReference type="GeneID" id="113418725"/>